<evidence type="ECO:0000256" key="5">
    <source>
        <dbReference type="ARBA" id="ARBA00023242"/>
    </source>
</evidence>
<keyword evidence="2" id="KW-0479">Metal-binding</keyword>
<dbReference type="GO" id="GO:0005634">
    <property type="term" value="C:nucleus"/>
    <property type="evidence" value="ECO:0007669"/>
    <property type="project" value="UniProtKB-SubCell"/>
</dbReference>
<accession>A0AAD6YHW2</accession>
<evidence type="ECO:0000256" key="2">
    <source>
        <dbReference type="ARBA" id="ARBA00022723"/>
    </source>
</evidence>
<evidence type="ECO:0000256" key="4">
    <source>
        <dbReference type="ARBA" id="ARBA00023163"/>
    </source>
</evidence>
<name>A0AAD6YHW2_9AGAR</name>
<evidence type="ECO:0000256" key="3">
    <source>
        <dbReference type="ARBA" id="ARBA00023015"/>
    </source>
</evidence>
<evidence type="ECO:0000313" key="7">
    <source>
        <dbReference type="EMBL" id="KAJ7220858.1"/>
    </source>
</evidence>
<dbReference type="CDD" id="cd00067">
    <property type="entry name" value="GAL4"/>
    <property type="match status" value="1"/>
</dbReference>
<organism evidence="7 8">
    <name type="scientific">Mycena pura</name>
    <dbReference type="NCBI Taxonomy" id="153505"/>
    <lineage>
        <taxon>Eukaryota</taxon>
        <taxon>Fungi</taxon>
        <taxon>Dikarya</taxon>
        <taxon>Basidiomycota</taxon>
        <taxon>Agaricomycotina</taxon>
        <taxon>Agaricomycetes</taxon>
        <taxon>Agaricomycetidae</taxon>
        <taxon>Agaricales</taxon>
        <taxon>Marasmiineae</taxon>
        <taxon>Mycenaceae</taxon>
        <taxon>Mycena</taxon>
    </lineage>
</organism>
<keyword evidence="8" id="KW-1185">Reference proteome</keyword>
<feature type="region of interest" description="Disordered" evidence="6">
    <location>
        <begin position="26"/>
        <end position="46"/>
    </location>
</feature>
<dbReference type="InterPro" id="IPR001138">
    <property type="entry name" value="Zn2Cys6_DnaBD"/>
</dbReference>
<feature type="compositionally biased region" description="Low complexity" evidence="6">
    <location>
        <begin position="27"/>
        <end position="45"/>
    </location>
</feature>
<keyword evidence="4" id="KW-0804">Transcription</keyword>
<keyword evidence="5" id="KW-0539">Nucleus</keyword>
<evidence type="ECO:0008006" key="9">
    <source>
        <dbReference type="Google" id="ProtNLM"/>
    </source>
</evidence>
<dbReference type="GO" id="GO:0008270">
    <property type="term" value="F:zinc ion binding"/>
    <property type="evidence" value="ECO:0007669"/>
    <property type="project" value="InterPro"/>
</dbReference>
<evidence type="ECO:0000256" key="6">
    <source>
        <dbReference type="SAM" id="MobiDB-lite"/>
    </source>
</evidence>
<dbReference type="AlphaFoldDB" id="A0AAD6YHW2"/>
<dbReference type="PANTHER" id="PTHR47338:SF29">
    <property type="entry name" value="ZN(2)-C6 FUNGAL-TYPE DOMAIN-CONTAINING PROTEIN"/>
    <property type="match status" value="1"/>
</dbReference>
<sequence length="404" mass="44430">MLCLSRSSNTHLSSRIGDAILRYTATSDPRQSQSPASPSSSHPTPVQRVKACTNCRCDGARPICNQCRRRPPRTQEICEYPRQEGHESLRTIDVLWARIEELENLAAPDPSRVYLNQPYPSRRQAEVIDLAGLSLTSERATPIQMLEPPTQIIATLVDIFLARFVNSGLFFFEPANFRQSVLFPLPLGHPDRPSPALLGAVYLWGSLLSQGHISPNTPYTPRAFLAFVVQHIPHDLSNATSERLLLDTLQAEILLSFYYLYAALPVQGRARAAAAASIALGAGLHNFRPRASQQVQAPCPPFAVAGPLLQPALSFSDETLRVDAFWAVVIINNYWVGAEGSPSAVPYGIAIDTPWSASSQVRLFRLGGVASANRLVRSDNYEVPKRQRLTFVLCDTPGESLNPP</sequence>
<dbReference type="GO" id="GO:0000981">
    <property type="term" value="F:DNA-binding transcription factor activity, RNA polymerase II-specific"/>
    <property type="evidence" value="ECO:0007669"/>
    <property type="project" value="InterPro"/>
</dbReference>
<dbReference type="CDD" id="cd12148">
    <property type="entry name" value="fungal_TF_MHR"/>
    <property type="match status" value="1"/>
</dbReference>
<dbReference type="PANTHER" id="PTHR47338">
    <property type="entry name" value="ZN(II)2CYS6 TRANSCRIPTION FACTOR (EUROFUNG)-RELATED"/>
    <property type="match status" value="1"/>
</dbReference>
<keyword evidence="3" id="KW-0805">Transcription regulation</keyword>
<comment type="caution">
    <text evidence="7">The sequence shown here is derived from an EMBL/GenBank/DDBJ whole genome shotgun (WGS) entry which is preliminary data.</text>
</comment>
<reference evidence="7" key="1">
    <citation type="submission" date="2023-03" db="EMBL/GenBank/DDBJ databases">
        <title>Massive genome expansion in bonnet fungi (Mycena s.s.) driven by repeated elements and novel gene families across ecological guilds.</title>
        <authorList>
            <consortium name="Lawrence Berkeley National Laboratory"/>
            <person name="Harder C.B."/>
            <person name="Miyauchi S."/>
            <person name="Viragh M."/>
            <person name="Kuo A."/>
            <person name="Thoen E."/>
            <person name="Andreopoulos B."/>
            <person name="Lu D."/>
            <person name="Skrede I."/>
            <person name="Drula E."/>
            <person name="Henrissat B."/>
            <person name="Morin E."/>
            <person name="Kohler A."/>
            <person name="Barry K."/>
            <person name="LaButti K."/>
            <person name="Morin E."/>
            <person name="Salamov A."/>
            <person name="Lipzen A."/>
            <person name="Mereny Z."/>
            <person name="Hegedus B."/>
            <person name="Baldrian P."/>
            <person name="Stursova M."/>
            <person name="Weitz H."/>
            <person name="Taylor A."/>
            <person name="Grigoriev I.V."/>
            <person name="Nagy L.G."/>
            <person name="Martin F."/>
            <person name="Kauserud H."/>
        </authorList>
    </citation>
    <scope>NUCLEOTIDE SEQUENCE</scope>
    <source>
        <strain evidence="7">9144</strain>
    </source>
</reference>
<gene>
    <name evidence="7" type="ORF">GGX14DRAFT_432292</name>
</gene>
<proteinExistence type="predicted"/>
<dbReference type="Proteomes" id="UP001219525">
    <property type="component" value="Unassembled WGS sequence"/>
</dbReference>
<dbReference type="InterPro" id="IPR050815">
    <property type="entry name" value="TF_fung"/>
</dbReference>
<dbReference type="EMBL" id="JARJCW010000009">
    <property type="protein sequence ID" value="KAJ7220858.1"/>
    <property type="molecule type" value="Genomic_DNA"/>
</dbReference>
<protein>
    <recommendedName>
        <fullName evidence="9">Zn(2)-C6 fungal-type domain-containing protein</fullName>
    </recommendedName>
</protein>
<evidence type="ECO:0000256" key="1">
    <source>
        <dbReference type="ARBA" id="ARBA00004123"/>
    </source>
</evidence>
<comment type="subcellular location">
    <subcellularLocation>
        <location evidence="1">Nucleus</location>
    </subcellularLocation>
</comment>
<evidence type="ECO:0000313" key="8">
    <source>
        <dbReference type="Proteomes" id="UP001219525"/>
    </source>
</evidence>